<feature type="transmembrane region" description="Helical" evidence="8">
    <location>
        <begin position="593"/>
        <end position="611"/>
    </location>
</feature>
<evidence type="ECO:0000256" key="8">
    <source>
        <dbReference type="SAM" id="Phobius"/>
    </source>
</evidence>
<gene>
    <name evidence="10" type="ORF">E7027_04275</name>
</gene>
<feature type="transmembrane region" description="Helical" evidence="8">
    <location>
        <begin position="570"/>
        <end position="586"/>
    </location>
</feature>
<dbReference type="Pfam" id="PF00069">
    <property type="entry name" value="Pkinase"/>
    <property type="match status" value="1"/>
</dbReference>
<dbReference type="EC" id="2.7.11.1" evidence="1"/>
<feature type="region of interest" description="Disordered" evidence="7">
    <location>
        <begin position="320"/>
        <end position="360"/>
    </location>
</feature>
<dbReference type="InterPro" id="IPR011009">
    <property type="entry name" value="Kinase-like_dom_sf"/>
</dbReference>
<keyword evidence="2" id="KW-0723">Serine/threonine-protein kinase</keyword>
<feature type="transmembrane region" description="Helical" evidence="8">
    <location>
        <begin position="391"/>
        <end position="413"/>
    </location>
</feature>
<dbReference type="Gene3D" id="3.30.200.20">
    <property type="entry name" value="Phosphorylase Kinase, domain 1"/>
    <property type="match status" value="1"/>
</dbReference>
<dbReference type="GO" id="GO:0004674">
    <property type="term" value="F:protein serine/threonine kinase activity"/>
    <property type="evidence" value="ECO:0007669"/>
    <property type="project" value="UniProtKB-KW"/>
</dbReference>
<evidence type="ECO:0000256" key="1">
    <source>
        <dbReference type="ARBA" id="ARBA00012513"/>
    </source>
</evidence>
<evidence type="ECO:0000313" key="11">
    <source>
        <dbReference type="Proteomes" id="UP000725649"/>
    </source>
</evidence>
<dbReference type="Proteomes" id="UP000725649">
    <property type="component" value="Unassembled WGS sequence"/>
</dbReference>
<dbReference type="FunFam" id="1.10.510.10:FF:000021">
    <property type="entry name" value="Serine/threonine protein kinase"/>
    <property type="match status" value="1"/>
</dbReference>
<feature type="transmembrane region" description="Helical" evidence="8">
    <location>
        <begin position="503"/>
        <end position="525"/>
    </location>
</feature>
<evidence type="ECO:0000313" key="10">
    <source>
        <dbReference type="EMBL" id="MBE6421331.1"/>
    </source>
</evidence>
<keyword evidence="5" id="KW-0418">Kinase</keyword>
<dbReference type="AlphaFoldDB" id="A0A928HG43"/>
<evidence type="ECO:0000256" key="3">
    <source>
        <dbReference type="ARBA" id="ARBA00022679"/>
    </source>
</evidence>
<dbReference type="SMART" id="SM00220">
    <property type="entry name" value="S_TKc"/>
    <property type="match status" value="1"/>
</dbReference>
<dbReference type="Gene3D" id="1.10.510.10">
    <property type="entry name" value="Transferase(Phosphotransferase) domain 1"/>
    <property type="match status" value="1"/>
</dbReference>
<feature type="transmembrane region" description="Helical" evidence="8">
    <location>
        <begin position="537"/>
        <end position="558"/>
    </location>
</feature>
<feature type="transmembrane region" description="Helical" evidence="8">
    <location>
        <begin position="733"/>
        <end position="755"/>
    </location>
</feature>
<protein>
    <recommendedName>
        <fullName evidence="1">non-specific serine/threonine protein kinase</fullName>
        <ecNumber evidence="1">2.7.11.1</ecNumber>
    </recommendedName>
</protein>
<feature type="domain" description="Protein kinase" evidence="9">
    <location>
        <begin position="15"/>
        <end position="272"/>
    </location>
</feature>
<feature type="transmembrane region" description="Helical" evidence="8">
    <location>
        <begin position="473"/>
        <end position="491"/>
    </location>
</feature>
<keyword evidence="8" id="KW-1133">Transmembrane helix</keyword>
<dbReference type="InterPro" id="IPR000719">
    <property type="entry name" value="Prot_kinase_dom"/>
</dbReference>
<sequence length="759" mass="83296">MTDTVSLIGKEISGCEILSKTAEGGMGAVYKARHKALNRIVCVKILSPSLANDKKAVELFLTEARAIAELDHPNIVNVYNVGKEKGFYFIVMSFIEGQTLSMLLKKNKILPIGQVLDLFDGVLQGLDAAHAKGIIHRDIKPSNILINPQGQAKVVDFGIAKKVDKDKGSTKTTELAGTAYFIAPEQALGRDLDTRADLYSIGASLYYVLTGQFPYNGKNTIDIIQKHINEPVPDPAKVRKDMPGWLSLGIQKLMSKNPADRFQTAKETYSYFRKMRAEEQLRLKSGAGRAIELGDEGPLKIIKEEQFSTDTVKKQRIENYPAHRVTAPSSSNLPSLPQMDEMPDSSAKPQPAPAKEPSIRIPQNNFMPQASLVSATGLQEESSKSNLIKSILQLIAFVPLYLAFAAGIVYLYYSFGKLCSVHISEHAGLLYNMISPFVAAEYAPNQLALTALAAMGLAFILASSALKPFARSTANLLILAFCSYLAGLFTPEVPFMELSMVKQFLFTPEYCLCYLVIAASWAVSLFWRINRTIPQGFLGVALVALSMTMVYLASHLSIVPDAQSVMTKGLLYAALFCSLLIAYYLLSPKEKETMLLPSVLFLVALCALWTYSVSGLAADMNATLRALVAKVEVKKAHVDAKNMSISAGMNKFSQVNNTNELTPLTVEEAMKFLEPQVDRLAPGVFDEETKPLFLSLLVRNYQGGRSKMKVGAWDYALSYPIKNFNENAKNNNAYFFLILMLGVLGVLGCAGNVIFGDEL</sequence>
<proteinExistence type="predicted"/>
<dbReference type="EMBL" id="SUVG01000004">
    <property type="protein sequence ID" value="MBE6421331.1"/>
    <property type="molecule type" value="Genomic_DNA"/>
</dbReference>
<evidence type="ECO:0000256" key="6">
    <source>
        <dbReference type="ARBA" id="ARBA00022840"/>
    </source>
</evidence>
<dbReference type="InterPro" id="IPR008271">
    <property type="entry name" value="Ser/Thr_kinase_AS"/>
</dbReference>
<keyword evidence="8" id="KW-0472">Membrane</keyword>
<dbReference type="SUPFAM" id="SSF56112">
    <property type="entry name" value="Protein kinase-like (PK-like)"/>
    <property type="match status" value="1"/>
</dbReference>
<keyword evidence="4" id="KW-0547">Nucleotide-binding</keyword>
<dbReference type="GO" id="GO:0005524">
    <property type="term" value="F:ATP binding"/>
    <property type="evidence" value="ECO:0007669"/>
    <property type="project" value="UniProtKB-KW"/>
</dbReference>
<dbReference type="CDD" id="cd14014">
    <property type="entry name" value="STKc_PknB_like"/>
    <property type="match status" value="1"/>
</dbReference>
<evidence type="ECO:0000259" key="9">
    <source>
        <dbReference type="PROSITE" id="PS50011"/>
    </source>
</evidence>
<name>A0A928HG43_9BACT</name>
<evidence type="ECO:0000256" key="4">
    <source>
        <dbReference type="ARBA" id="ARBA00022741"/>
    </source>
</evidence>
<keyword evidence="6" id="KW-0067">ATP-binding</keyword>
<accession>A0A928HG43</accession>
<evidence type="ECO:0000256" key="5">
    <source>
        <dbReference type="ARBA" id="ARBA00022777"/>
    </source>
</evidence>
<dbReference type="PROSITE" id="PS50011">
    <property type="entry name" value="PROTEIN_KINASE_DOM"/>
    <property type="match status" value="1"/>
</dbReference>
<keyword evidence="3" id="KW-0808">Transferase</keyword>
<evidence type="ECO:0000256" key="2">
    <source>
        <dbReference type="ARBA" id="ARBA00022527"/>
    </source>
</evidence>
<keyword evidence="8" id="KW-0812">Transmembrane</keyword>
<evidence type="ECO:0000256" key="7">
    <source>
        <dbReference type="SAM" id="MobiDB-lite"/>
    </source>
</evidence>
<organism evidence="10 11">
    <name type="scientific">Candidatus Avelusimicrobium gallicola</name>
    <dbReference type="NCBI Taxonomy" id="2562704"/>
    <lineage>
        <taxon>Bacteria</taxon>
        <taxon>Pseudomonadati</taxon>
        <taxon>Elusimicrobiota</taxon>
        <taxon>Elusimicrobia</taxon>
        <taxon>Elusimicrobiales</taxon>
        <taxon>Elusimicrobiaceae</taxon>
        <taxon>Candidatus Avelusimicrobium</taxon>
    </lineage>
</organism>
<reference evidence="10" key="1">
    <citation type="submission" date="2019-04" db="EMBL/GenBank/DDBJ databases">
        <title>Evolution of Biomass-Degrading Anaerobic Consortia Revealed by Metagenomics.</title>
        <authorList>
            <person name="Peng X."/>
        </authorList>
    </citation>
    <scope>NUCLEOTIDE SEQUENCE</scope>
    <source>
        <strain evidence="10">SIG66</strain>
    </source>
</reference>
<comment type="caution">
    <text evidence="10">The sequence shown here is derived from an EMBL/GenBank/DDBJ whole genome shotgun (WGS) entry which is preliminary data.</text>
</comment>
<feature type="transmembrane region" description="Helical" evidence="8">
    <location>
        <begin position="447"/>
        <end position="466"/>
    </location>
</feature>
<dbReference type="PANTHER" id="PTHR43289">
    <property type="entry name" value="MITOGEN-ACTIVATED PROTEIN KINASE KINASE KINASE 20-RELATED"/>
    <property type="match status" value="1"/>
</dbReference>
<dbReference type="PANTHER" id="PTHR43289:SF6">
    <property type="entry name" value="SERINE_THREONINE-PROTEIN KINASE NEKL-3"/>
    <property type="match status" value="1"/>
</dbReference>
<dbReference type="PROSITE" id="PS00108">
    <property type="entry name" value="PROTEIN_KINASE_ST"/>
    <property type="match status" value="1"/>
</dbReference>